<dbReference type="EMBL" id="CP000155">
    <property type="protein sequence ID" value="ABC33290.1"/>
    <property type="molecule type" value="Genomic_DNA"/>
</dbReference>
<proteinExistence type="predicted"/>
<protein>
    <submittedName>
        <fullName evidence="1">Uncharacterized protein</fullName>
    </submittedName>
</protein>
<organism evidence="1 2">
    <name type="scientific">Hahella chejuensis (strain KCTC 2396)</name>
    <dbReference type="NCBI Taxonomy" id="349521"/>
    <lineage>
        <taxon>Bacteria</taxon>
        <taxon>Pseudomonadati</taxon>
        <taxon>Pseudomonadota</taxon>
        <taxon>Gammaproteobacteria</taxon>
        <taxon>Oceanospirillales</taxon>
        <taxon>Hahellaceae</taxon>
        <taxon>Hahella</taxon>
    </lineage>
</organism>
<accession>Q2S7T4</accession>
<gene>
    <name evidence="1" type="ordered locus">HCH_06657</name>
</gene>
<evidence type="ECO:0000313" key="2">
    <source>
        <dbReference type="Proteomes" id="UP000000238"/>
    </source>
</evidence>
<evidence type="ECO:0000313" key="1">
    <source>
        <dbReference type="EMBL" id="ABC33290.1"/>
    </source>
</evidence>
<dbReference type="STRING" id="349521.HCH_06657"/>
<dbReference type="KEGG" id="hch:HCH_06657"/>
<dbReference type="HOGENOM" id="CLU_3374058_0_0_6"/>
<sequence length="34" mass="3651">MDPSSNIALFCGILADSPQRSSPARSQRFAINAE</sequence>
<name>Q2S7T4_HAHCH</name>
<dbReference type="Proteomes" id="UP000000238">
    <property type="component" value="Chromosome"/>
</dbReference>
<keyword evidence="2" id="KW-1185">Reference proteome</keyword>
<reference evidence="1 2" key="1">
    <citation type="journal article" date="2005" name="Nucleic Acids Res.">
        <title>Genomic blueprint of Hahella chejuensis, a marine microbe producing an algicidal agent.</title>
        <authorList>
            <person name="Jeong H."/>
            <person name="Yim J.H."/>
            <person name="Lee C."/>
            <person name="Choi S.-H."/>
            <person name="Park Y.K."/>
            <person name="Yoon S.H."/>
            <person name="Hur C.-G."/>
            <person name="Kang H.-Y."/>
            <person name="Kim D."/>
            <person name="Lee H.H."/>
            <person name="Park K.H."/>
            <person name="Park S.-H."/>
            <person name="Park H.-S."/>
            <person name="Lee H.K."/>
            <person name="Oh T.K."/>
            <person name="Kim J.F."/>
        </authorList>
    </citation>
    <scope>NUCLEOTIDE SEQUENCE [LARGE SCALE GENOMIC DNA]</scope>
    <source>
        <strain evidence="1 2">KCTC 2396</strain>
    </source>
</reference>
<dbReference type="AlphaFoldDB" id="Q2S7T4"/>